<keyword evidence="3" id="KW-1185">Reference proteome</keyword>
<accession>A0ABR2WHK2</accession>
<evidence type="ECO:0000256" key="1">
    <source>
        <dbReference type="SAM" id="MobiDB-lite"/>
    </source>
</evidence>
<gene>
    <name evidence="2" type="ORF">K7432_014457</name>
</gene>
<evidence type="ECO:0000313" key="3">
    <source>
        <dbReference type="Proteomes" id="UP001479436"/>
    </source>
</evidence>
<comment type="caution">
    <text evidence="2">The sequence shown here is derived from an EMBL/GenBank/DDBJ whole genome shotgun (WGS) entry which is preliminary data.</text>
</comment>
<dbReference type="Proteomes" id="UP001479436">
    <property type="component" value="Unassembled WGS sequence"/>
</dbReference>
<dbReference type="EMBL" id="JASJQH010001646">
    <property type="protein sequence ID" value="KAK9760995.1"/>
    <property type="molecule type" value="Genomic_DNA"/>
</dbReference>
<organism evidence="2 3">
    <name type="scientific">Basidiobolus ranarum</name>
    <dbReference type="NCBI Taxonomy" id="34480"/>
    <lineage>
        <taxon>Eukaryota</taxon>
        <taxon>Fungi</taxon>
        <taxon>Fungi incertae sedis</taxon>
        <taxon>Zoopagomycota</taxon>
        <taxon>Entomophthoromycotina</taxon>
        <taxon>Basidiobolomycetes</taxon>
        <taxon>Basidiobolales</taxon>
        <taxon>Basidiobolaceae</taxon>
        <taxon>Basidiobolus</taxon>
    </lineage>
</organism>
<feature type="region of interest" description="Disordered" evidence="1">
    <location>
        <begin position="1"/>
        <end position="65"/>
    </location>
</feature>
<sequence length="65" mass="7158">MESDLDSQNPSEKDKKQLRGLSSNEDHSGVDELTMVESGERATGGQWGGRSMVNVESAEQEFKDL</sequence>
<reference evidence="2 3" key="1">
    <citation type="submission" date="2023-04" db="EMBL/GenBank/DDBJ databases">
        <title>Genome of Basidiobolus ranarum AG-B5.</title>
        <authorList>
            <person name="Stajich J.E."/>
            <person name="Carter-House D."/>
            <person name="Gryganskyi A."/>
        </authorList>
    </citation>
    <scope>NUCLEOTIDE SEQUENCE [LARGE SCALE GENOMIC DNA]</scope>
    <source>
        <strain evidence="2 3">AG-B5</strain>
    </source>
</reference>
<proteinExistence type="predicted"/>
<name>A0ABR2WHK2_9FUNG</name>
<feature type="compositionally biased region" description="Polar residues" evidence="1">
    <location>
        <begin position="1"/>
        <end position="10"/>
    </location>
</feature>
<evidence type="ECO:0000313" key="2">
    <source>
        <dbReference type="EMBL" id="KAK9760995.1"/>
    </source>
</evidence>
<protein>
    <submittedName>
        <fullName evidence="2">Uncharacterized protein</fullName>
    </submittedName>
</protein>
<feature type="non-terminal residue" evidence="2">
    <location>
        <position position="65"/>
    </location>
</feature>